<gene>
    <name evidence="1" type="ORF">NP493_1602g00012</name>
</gene>
<keyword evidence="2" id="KW-1185">Reference proteome</keyword>
<proteinExistence type="predicted"/>
<sequence>MNTRVHGLNLLNYELGKCSAHKRAHSQTSMNWHPSFRRNCASNTALVSGLSTVILPRENKASQRRRELSEDLQRKWSIEDEMNFKYYNQLNNRARRLR</sequence>
<dbReference type="AlphaFoldDB" id="A0AAD9JXJ7"/>
<accession>A0AAD9JXJ7</accession>
<organism evidence="1 2">
    <name type="scientific">Ridgeia piscesae</name>
    <name type="common">Tubeworm</name>
    <dbReference type="NCBI Taxonomy" id="27915"/>
    <lineage>
        <taxon>Eukaryota</taxon>
        <taxon>Metazoa</taxon>
        <taxon>Spiralia</taxon>
        <taxon>Lophotrochozoa</taxon>
        <taxon>Annelida</taxon>
        <taxon>Polychaeta</taxon>
        <taxon>Sedentaria</taxon>
        <taxon>Canalipalpata</taxon>
        <taxon>Sabellida</taxon>
        <taxon>Siboglinidae</taxon>
        <taxon>Ridgeia</taxon>
    </lineage>
</organism>
<evidence type="ECO:0000313" key="2">
    <source>
        <dbReference type="Proteomes" id="UP001209878"/>
    </source>
</evidence>
<comment type="caution">
    <text evidence="1">The sequence shown here is derived from an EMBL/GenBank/DDBJ whole genome shotgun (WGS) entry which is preliminary data.</text>
</comment>
<name>A0AAD9JXJ7_RIDPI</name>
<dbReference type="Proteomes" id="UP001209878">
    <property type="component" value="Unassembled WGS sequence"/>
</dbReference>
<protein>
    <submittedName>
        <fullName evidence="1">Uncharacterized protein</fullName>
    </submittedName>
</protein>
<reference evidence="1" key="1">
    <citation type="journal article" date="2023" name="Mol. Biol. Evol.">
        <title>Third-Generation Sequencing Reveals the Adaptive Role of the Epigenome in Three Deep-Sea Polychaetes.</title>
        <authorList>
            <person name="Perez M."/>
            <person name="Aroh O."/>
            <person name="Sun Y."/>
            <person name="Lan Y."/>
            <person name="Juniper S.K."/>
            <person name="Young C.R."/>
            <person name="Angers B."/>
            <person name="Qian P.Y."/>
        </authorList>
    </citation>
    <scope>NUCLEOTIDE SEQUENCE</scope>
    <source>
        <strain evidence="1">R07B-5</strain>
    </source>
</reference>
<evidence type="ECO:0000313" key="1">
    <source>
        <dbReference type="EMBL" id="KAK2161134.1"/>
    </source>
</evidence>
<dbReference type="EMBL" id="JAODUO010001601">
    <property type="protein sequence ID" value="KAK2161134.1"/>
    <property type="molecule type" value="Genomic_DNA"/>
</dbReference>